<reference evidence="7" key="1">
    <citation type="journal article" date="2011" name="J. Bacteriol.">
        <title>Genome sequences of eight morphologically diverse alphaproteobacteria.</title>
        <authorList>
            <consortium name="US DOE Joint Genome Institute"/>
            <person name="Brown P.J."/>
            <person name="Kysela D.T."/>
            <person name="Buechlein A."/>
            <person name="Hemmerich C."/>
            <person name="Brun Y.V."/>
        </authorList>
    </citation>
    <scope>NUCLEOTIDE SEQUENCE [LARGE SCALE GENOMIC DNA]</scope>
    <source>
        <strain evidence="7">ATCC 51888 / DSM 1869 / NCIB 11706 / TK 0415</strain>
    </source>
</reference>
<dbReference type="EMBL" id="CP002083">
    <property type="protein sequence ID" value="ADJ24270.1"/>
    <property type="molecule type" value="Genomic_DNA"/>
</dbReference>
<gene>
    <name evidence="6" type="ordered locus">Hden_2474</name>
</gene>
<dbReference type="RefSeq" id="WP_013216429.1">
    <property type="nucleotide sequence ID" value="NC_014313.1"/>
</dbReference>
<dbReference type="InterPro" id="IPR002347">
    <property type="entry name" value="SDR_fam"/>
</dbReference>
<dbReference type="AlphaFoldDB" id="D8JSH6"/>
<keyword evidence="2" id="KW-0521">NADP</keyword>
<dbReference type="Pfam" id="PF00106">
    <property type="entry name" value="adh_short"/>
    <property type="match status" value="1"/>
</dbReference>
<evidence type="ECO:0000256" key="2">
    <source>
        <dbReference type="ARBA" id="ARBA00022857"/>
    </source>
</evidence>
<dbReference type="SUPFAM" id="SSF51735">
    <property type="entry name" value="NAD(P)-binding Rossmann-fold domains"/>
    <property type="match status" value="1"/>
</dbReference>
<evidence type="ECO:0000313" key="7">
    <source>
        <dbReference type="Proteomes" id="UP000002033"/>
    </source>
</evidence>
<feature type="domain" description="Ketoreductase" evidence="5">
    <location>
        <begin position="13"/>
        <end position="209"/>
    </location>
</feature>
<dbReference type="PRINTS" id="PR00080">
    <property type="entry name" value="SDRFAMILY"/>
</dbReference>
<name>D8JSH6_HYPDA</name>
<evidence type="ECO:0000256" key="3">
    <source>
        <dbReference type="ARBA" id="ARBA00023002"/>
    </source>
</evidence>
<dbReference type="PANTHER" id="PTHR43963:SF6">
    <property type="entry name" value="CHAIN DEHYDROGENASE FAMILY PROTEIN, PUTATIVE (AFU_ORTHOLOGUE AFUA_3G15350)-RELATED"/>
    <property type="match status" value="1"/>
</dbReference>
<protein>
    <submittedName>
        <fullName evidence="6">Short-chain dehydrogenase/reductase SDR</fullName>
    </submittedName>
</protein>
<sequence length="246" mass="25412">MGDTLVPGPQTNKTALVTGANRGIGFAIARQLAELEITVLAGVRNDASAASATAAFGKIGVNVQPVILDVANVAALPSALKDIEQRHAPIDILVNNAAILIDGPGGFDASLFDMTDETFRLTWETNVLAPAAIIRTLLPGMIARGYGRVVNVSSLAGQLAGMGSGFPAYRISKTALNALTRIAAAEAGRGDVKVNACSPGWVRTGMGGPEASRLPEKGAETPVWLATLPLDGPTGGFFEDKKAVPW</sequence>
<dbReference type="OrthoDB" id="9785826at2"/>
<dbReference type="PRINTS" id="PR00081">
    <property type="entry name" value="GDHRDH"/>
</dbReference>
<dbReference type="InterPro" id="IPR036291">
    <property type="entry name" value="NAD(P)-bd_dom_sf"/>
</dbReference>
<dbReference type="KEGG" id="hdn:Hden_2474"/>
<evidence type="ECO:0000259" key="5">
    <source>
        <dbReference type="SMART" id="SM00822"/>
    </source>
</evidence>
<dbReference type="SMART" id="SM00822">
    <property type="entry name" value="PKS_KR"/>
    <property type="match status" value="1"/>
</dbReference>
<dbReference type="PANTHER" id="PTHR43963">
    <property type="entry name" value="CARBONYL REDUCTASE 1-RELATED"/>
    <property type="match status" value="1"/>
</dbReference>
<dbReference type="Proteomes" id="UP000002033">
    <property type="component" value="Chromosome"/>
</dbReference>
<keyword evidence="3" id="KW-0560">Oxidoreductase</keyword>
<dbReference type="GO" id="GO:0016491">
    <property type="term" value="F:oxidoreductase activity"/>
    <property type="evidence" value="ECO:0007669"/>
    <property type="project" value="UniProtKB-KW"/>
</dbReference>
<proteinExistence type="inferred from homology"/>
<dbReference type="InterPro" id="IPR057326">
    <property type="entry name" value="KR_dom"/>
</dbReference>
<evidence type="ECO:0000256" key="4">
    <source>
        <dbReference type="RuleBase" id="RU000363"/>
    </source>
</evidence>
<dbReference type="STRING" id="582899.Hden_2474"/>
<dbReference type="HOGENOM" id="CLU_010194_9_0_5"/>
<dbReference type="Gene3D" id="3.40.50.720">
    <property type="entry name" value="NAD(P)-binding Rossmann-like Domain"/>
    <property type="match status" value="1"/>
</dbReference>
<keyword evidence="7" id="KW-1185">Reference proteome</keyword>
<evidence type="ECO:0000256" key="1">
    <source>
        <dbReference type="ARBA" id="ARBA00006484"/>
    </source>
</evidence>
<dbReference type="eggNOG" id="COG1028">
    <property type="taxonomic scope" value="Bacteria"/>
</dbReference>
<evidence type="ECO:0000313" key="6">
    <source>
        <dbReference type="EMBL" id="ADJ24270.1"/>
    </source>
</evidence>
<accession>D8JSH6</accession>
<organism evidence="6 7">
    <name type="scientific">Hyphomicrobium denitrificans (strain ATCC 51888 / DSM 1869 / NCIMB 11706 / TK 0415)</name>
    <dbReference type="NCBI Taxonomy" id="582899"/>
    <lineage>
        <taxon>Bacteria</taxon>
        <taxon>Pseudomonadati</taxon>
        <taxon>Pseudomonadota</taxon>
        <taxon>Alphaproteobacteria</taxon>
        <taxon>Hyphomicrobiales</taxon>
        <taxon>Hyphomicrobiaceae</taxon>
        <taxon>Hyphomicrobium</taxon>
    </lineage>
</organism>
<comment type="similarity">
    <text evidence="1 4">Belongs to the short-chain dehydrogenases/reductases (SDR) family.</text>
</comment>